<evidence type="ECO:0000256" key="1">
    <source>
        <dbReference type="SAM" id="MobiDB-lite"/>
    </source>
</evidence>
<dbReference type="InterPro" id="IPR040256">
    <property type="entry name" value="At4g02000-like"/>
</dbReference>
<comment type="caution">
    <text evidence="3">The sequence shown here is derived from an EMBL/GenBank/DDBJ whole genome shotgun (WGS) entry which is preliminary data.</text>
</comment>
<dbReference type="Proteomes" id="UP001396334">
    <property type="component" value="Unassembled WGS sequence"/>
</dbReference>
<feature type="region of interest" description="Disordered" evidence="1">
    <location>
        <begin position="1"/>
        <end position="47"/>
    </location>
</feature>
<dbReference type="InterPro" id="IPR025558">
    <property type="entry name" value="DUF4283"/>
</dbReference>
<feature type="domain" description="DUF4283" evidence="2">
    <location>
        <begin position="89"/>
        <end position="170"/>
    </location>
</feature>
<reference evidence="3 4" key="1">
    <citation type="journal article" date="2024" name="G3 (Bethesda)">
        <title>Genome assembly of Hibiscus sabdariffa L. provides insights into metabolisms of medicinal natural products.</title>
        <authorList>
            <person name="Kim T."/>
        </authorList>
    </citation>
    <scope>NUCLEOTIDE SEQUENCE [LARGE SCALE GENOMIC DNA]</scope>
    <source>
        <strain evidence="3">TK-2024</strain>
        <tissue evidence="3">Old leaves</tissue>
    </source>
</reference>
<dbReference type="PANTHER" id="PTHR31286">
    <property type="entry name" value="GLYCINE-RICH CELL WALL STRUCTURAL PROTEIN 1.8-LIKE"/>
    <property type="match status" value="1"/>
</dbReference>
<evidence type="ECO:0000313" key="3">
    <source>
        <dbReference type="EMBL" id="KAK9008943.1"/>
    </source>
</evidence>
<sequence>MKPPDINPPPSMDALAMDHDSTPAGESLKPTASYKDGVMGGSDSHPGEDLIPIEDDDIELLDEDVRVGVTDGIPFIDFSPRVHDLAVKSFEFMLVLKILGRRVGYTTFYNRLVSVWEPSRQIKLIDIENDYFLVKFSSRLDYIAVLTEGPWTIFGHYITVEPWSPDFYPSQSHPSRIMAWVRLLGLPITWYKRSLIKAIGSCIGYVVKIDYQTDCGRRGCFARMVVKISLKQPLISKIVINGRTQIVE</sequence>
<proteinExistence type="predicted"/>
<accession>A0ABR2R7L1</accession>
<evidence type="ECO:0000313" key="4">
    <source>
        <dbReference type="Proteomes" id="UP001396334"/>
    </source>
</evidence>
<keyword evidence="4" id="KW-1185">Reference proteome</keyword>
<gene>
    <name evidence="3" type="ORF">V6N11_080419</name>
</gene>
<protein>
    <recommendedName>
        <fullName evidence="2">DUF4283 domain-containing protein</fullName>
    </recommendedName>
</protein>
<dbReference type="EMBL" id="JBBPBN010000025">
    <property type="protein sequence ID" value="KAK9008943.1"/>
    <property type="molecule type" value="Genomic_DNA"/>
</dbReference>
<name>A0ABR2R7L1_9ROSI</name>
<organism evidence="3 4">
    <name type="scientific">Hibiscus sabdariffa</name>
    <name type="common">roselle</name>
    <dbReference type="NCBI Taxonomy" id="183260"/>
    <lineage>
        <taxon>Eukaryota</taxon>
        <taxon>Viridiplantae</taxon>
        <taxon>Streptophyta</taxon>
        <taxon>Embryophyta</taxon>
        <taxon>Tracheophyta</taxon>
        <taxon>Spermatophyta</taxon>
        <taxon>Magnoliopsida</taxon>
        <taxon>eudicotyledons</taxon>
        <taxon>Gunneridae</taxon>
        <taxon>Pentapetalae</taxon>
        <taxon>rosids</taxon>
        <taxon>malvids</taxon>
        <taxon>Malvales</taxon>
        <taxon>Malvaceae</taxon>
        <taxon>Malvoideae</taxon>
        <taxon>Hibiscus</taxon>
    </lineage>
</organism>
<feature type="compositionally biased region" description="Pro residues" evidence="1">
    <location>
        <begin position="1"/>
        <end position="11"/>
    </location>
</feature>
<dbReference type="Pfam" id="PF14111">
    <property type="entry name" value="DUF4283"/>
    <property type="match status" value="1"/>
</dbReference>
<dbReference type="PANTHER" id="PTHR31286:SF173">
    <property type="entry name" value="DUF4283 DOMAIN-CONTAINING PROTEIN"/>
    <property type="match status" value="1"/>
</dbReference>
<evidence type="ECO:0000259" key="2">
    <source>
        <dbReference type="Pfam" id="PF14111"/>
    </source>
</evidence>